<dbReference type="Proteomes" id="UP000703661">
    <property type="component" value="Unassembled WGS sequence"/>
</dbReference>
<protein>
    <submittedName>
        <fullName evidence="1">Uncharacterized protein</fullName>
    </submittedName>
</protein>
<sequence>MIVDFPGWTEEEDVSSYLERLGQGLSDHGKERLALLFPKEVIHVLFRDYRGRFRPIISIIEDIVETDDPLKWRHCIKEREYRLTTADTPDTPDMKELLEGNLCQELSRILAQVERDPVTYAQYQNVKSTLKFAMAAFRTQGGFFAYKRKLPELVEASFG</sequence>
<dbReference type="AlphaFoldDB" id="A0A9P6SR97"/>
<organism evidence="1 2">
    <name type="scientific">Entomortierella chlamydospora</name>
    <dbReference type="NCBI Taxonomy" id="101097"/>
    <lineage>
        <taxon>Eukaryota</taxon>
        <taxon>Fungi</taxon>
        <taxon>Fungi incertae sedis</taxon>
        <taxon>Mucoromycota</taxon>
        <taxon>Mortierellomycotina</taxon>
        <taxon>Mortierellomycetes</taxon>
        <taxon>Mortierellales</taxon>
        <taxon>Mortierellaceae</taxon>
        <taxon>Entomortierella</taxon>
    </lineage>
</organism>
<proteinExistence type="predicted"/>
<gene>
    <name evidence="1" type="ORF">BGZ80_008807</name>
</gene>
<name>A0A9P6SR97_9FUNG</name>
<evidence type="ECO:0000313" key="2">
    <source>
        <dbReference type="Proteomes" id="UP000703661"/>
    </source>
</evidence>
<reference evidence="1" key="1">
    <citation type="journal article" date="2020" name="Fungal Divers.">
        <title>Resolving the Mortierellaceae phylogeny through synthesis of multi-gene phylogenetics and phylogenomics.</title>
        <authorList>
            <person name="Vandepol N."/>
            <person name="Liber J."/>
            <person name="Desiro A."/>
            <person name="Na H."/>
            <person name="Kennedy M."/>
            <person name="Barry K."/>
            <person name="Grigoriev I.V."/>
            <person name="Miller A.N."/>
            <person name="O'Donnell K."/>
            <person name="Stajich J.E."/>
            <person name="Bonito G."/>
        </authorList>
    </citation>
    <scope>NUCLEOTIDE SEQUENCE</scope>
    <source>
        <strain evidence="1">NRRL 2769</strain>
    </source>
</reference>
<feature type="non-terminal residue" evidence="1">
    <location>
        <position position="1"/>
    </location>
</feature>
<evidence type="ECO:0000313" key="1">
    <source>
        <dbReference type="EMBL" id="KAF9991941.1"/>
    </source>
</evidence>
<keyword evidence="2" id="KW-1185">Reference proteome</keyword>
<accession>A0A9P6SR97</accession>
<comment type="caution">
    <text evidence="1">The sequence shown here is derived from an EMBL/GenBank/DDBJ whole genome shotgun (WGS) entry which is preliminary data.</text>
</comment>
<dbReference type="EMBL" id="JAAAID010004902">
    <property type="protein sequence ID" value="KAF9991941.1"/>
    <property type="molecule type" value="Genomic_DNA"/>
</dbReference>